<dbReference type="PANTHER" id="PTHR43642:SF1">
    <property type="entry name" value="HYBRID SIGNAL TRANSDUCTION HISTIDINE KINASE G"/>
    <property type="match status" value="1"/>
</dbReference>
<evidence type="ECO:0000313" key="2">
    <source>
        <dbReference type="EMBL" id="KAL3787950.1"/>
    </source>
</evidence>
<keyword evidence="3" id="KW-1185">Reference proteome</keyword>
<dbReference type="PANTHER" id="PTHR43642">
    <property type="entry name" value="HYBRID SIGNAL TRANSDUCTION HISTIDINE KINASE G"/>
    <property type="match status" value="1"/>
</dbReference>
<evidence type="ECO:0000313" key="3">
    <source>
        <dbReference type="Proteomes" id="UP001530400"/>
    </source>
</evidence>
<accession>A0ABD3PNQ0</accession>
<evidence type="ECO:0000256" key="1">
    <source>
        <dbReference type="SAM" id="SignalP"/>
    </source>
</evidence>
<keyword evidence="1" id="KW-0732">Signal</keyword>
<dbReference type="EMBL" id="JALLPJ020000591">
    <property type="protein sequence ID" value="KAL3787950.1"/>
    <property type="molecule type" value="Genomic_DNA"/>
</dbReference>
<reference evidence="2 3" key="1">
    <citation type="submission" date="2024-10" db="EMBL/GenBank/DDBJ databases">
        <title>Updated reference genomes for cyclostephanoid diatoms.</title>
        <authorList>
            <person name="Roberts W.R."/>
            <person name="Alverson A.J."/>
        </authorList>
    </citation>
    <scope>NUCLEOTIDE SEQUENCE [LARGE SCALE GENOMIC DNA]</scope>
    <source>
        <strain evidence="2 3">AJA010-31</strain>
    </source>
</reference>
<dbReference type="InterPro" id="IPR053159">
    <property type="entry name" value="Hybrid_Histidine_Kinase"/>
</dbReference>
<sequence length="432" mass="49081">MFRILSCSASPGLLFVGLLHVSLRRRCSVWQEENLQGRELPDNVVTFFVHNIEQHDLDIKNALSAMSCFGAAVDKSTLATIETSLNMTLMNAFEAAAAKQLVKNDDTFYTFAHDRIQEAAYGMIEDTEKPLYQKNSSWHLLRCPLETDNLAMLFVSWAKFVVCCRACRSFKYNLIAGKRSMELSDFSTAFRYFDEGMTYLPKHPWRDHYGLTLELFELATKCSQITGDATSFSILSDQIMTKSVCIEDKLNTVLICHYNISRLIILTIYFPGLLVLAQLEHEVPSTISSVENFQYSIRQILSILDGLADDNLLNYRSMTDHKTIMTMKFFDKPEMVIQQVQPELQPFITASPIGFAYFSVLISKMGDLNSGRRFVHLLKKLIQDNKFKEVAGEVIAMTTGVQCYLELMQSVVSSHLEGEAADKRFDPMCSKI</sequence>
<comment type="caution">
    <text evidence="2">The sequence shown here is derived from an EMBL/GenBank/DDBJ whole genome shotgun (WGS) entry which is preliminary data.</text>
</comment>
<gene>
    <name evidence="2" type="ORF">ACHAWO_001099</name>
</gene>
<feature type="signal peptide" evidence="1">
    <location>
        <begin position="1"/>
        <end position="24"/>
    </location>
</feature>
<dbReference type="Proteomes" id="UP001530400">
    <property type="component" value="Unassembled WGS sequence"/>
</dbReference>
<dbReference type="AlphaFoldDB" id="A0ABD3PNQ0"/>
<name>A0ABD3PNQ0_9STRA</name>
<organism evidence="2 3">
    <name type="scientific">Cyclotella atomus</name>
    <dbReference type="NCBI Taxonomy" id="382360"/>
    <lineage>
        <taxon>Eukaryota</taxon>
        <taxon>Sar</taxon>
        <taxon>Stramenopiles</taxon>
        <taxon>Ochrophyta</taxon>
        <taxon>Bacillariophyta</taxon>
        <taxon>Coscinodiscophyceae</taxon>
        <taxon>Thalassiosirophycidae</taxon>
        <taxon>Stephanodiscales</taxon>
        <taxon>Stephanodiscaceae</taxon>
        <taxon>Cyclotella</taxon>
    </lineage>
</organism>
<feature type="chain" id="PRO_5044783446" evidence="1">
    <location>
        <begin position="25"/>
        <end position="432"/>
    </location>
</feature>
<protein>
    <submittedName>
        <fullName evidence="2">Uncharacterized protein</fullName>
    </submittedName>
</protein>
<proteinExistence type="predicted"/>